<evidence type="ECO:0000256" key="5">
    <source>
        <dbReference type="ARBA" id="ARBA00023125"/>
    </source>
</evidence>
<keyword evidence="3" id="KW-0378">Hydrolase</keyword>
<gene>
    <name evidence="12" type="ORF">PNU62_11930</name>
</gene>
<evidence type="ECO:0000259" key="10">
    <source>
        <dbReference type="PROSITE" id="PS51192"/>
    </source>
</evidence>
<dbReference type="PROSITE" id="PS51194">
    <property type="entry name" value="HELICASE_CTER"/>
    <property type="match status" value="1"/>
</dbReference>
<dbReference type="GO" id="GO:0005524">
    <property type="term" value="F:ATP binding"/>
    <property type="evidence" value="ECO:0007669"/>
    <property type="project" value="UniProtKB-KW"/>
</dbReference>
<evidence type="ECO:0000313" key="12">
    <source>
        <dbReference type="EMBL" id="MDB8745729.1"/>
    </source>
</evidence>
<evidence type="ECO:0000313" key="13">
    <source>
        <dbReference type="Proteomes" id="UP001211015"/>
    </source>
</evidence>
<evidence type="ECO:0000256" key="8">
    <source>
        <dbReference type="ARBA" id="ARBA00034808"/>
    </source>
</evidence>
<organism evidence="12 13">
    <name type="scientific">Ruminococcus bicirculans</name>
    <name type="common">ex Wegman et al. 2014</name>
    <dbReference type="NCBI Taxonomy" id="1160721"/>
    <lineage>
        <taxon>Bacteria</taxon>
        <taxon>Bacillati</taxon>
        <taxon>Bacillota</taxon>
        <taxon>Clostridia</taxon>
        <taxon>Eubacteriales</taxon>
        <taxon>Oscillospiraceae</taxon>
        <taxon>Ruminococcus</taxon>
    </lineage>
</organism>
<dbReference type="PANTHER" id="PTHR13710:SF105">
    <property type="entry name" value="ATP-DEPENDENT DNA HELICASE Q1"/>
    <property type="match status" value="1"/>
</dbReference>
<evidence type="ECO:0000256" key="6">
    <source>
        <dbReference type="ARBA" id="ARBA00023235"/>
    </source>
</evidence>
<dbReference type="SMART" id="SM00490">
    <property type="entry name" value="HELICc"/>
    <property type="match status" value="1"/>
</dbReference>
<evidence type="ECO:0000256" key="1">
    <source>
        <dbReference type="ARBA" id="ARBA00005446"/>
    </source>
</evidence>
<feature type="domain" description="Helicase ATP-binding" evidence="10">
    <location>
        <begin position="37"/>
        <end position="237"/>
    </location>
</feature>
<evidence type="ECO:0000259" key="11">
    <source>
        <dbReference type="PROSITE" id="PS51194"/>
    </source>
</evidence>
<dbReference type="PROSITE" id="PS00690">
    <property type="entry name" value="DEAH_ATP_HELICASE"/>
    <property type="match status" value="1"/>
</dbReference>
<dbReference type="InterPro" id="IPR011545">
    <property type="entry name" value="DEAD/DEAH_box_helicase_dom"/>
</dbReference>
<evidence type="ECO:0000256" key="4">
    <source>
        <dbReference type="ARBA" id="ARBA00022840"/>
    </source>
</evidence>
<comment type="caution">
    <text evidence="12">The sequence shown here is derived from an EMBL/GenBank/DDBJ whole genome shotgun (WGS) entry which is preliminary data.</text>
</comment>
<dbReference type="GO" id="GO:0016787">
    <property type="term" value="F:hydrolase activity"/>
    <property type="evidence" value="ECO:0007669"/>
    <property type="project" value="UniProtKB-KW"/>
</dbReference>
<evidence type="ECO:0000256" key="9">
    <source>
        <dbReference type="SAM" id="MobiDB-lite"/>
    </source>
</evidence>
<dbReference type="Pfam" id="PF00271">
    <property type="entry name" value="Helicase_C"/>
    <property type="match status" value="1"/>
</dbReference>
<keyword evidence="6" id="KW-0413">Isomerase</keyword>
<dbReference type="EC" id="5.6.2.4" evidence="8"/>
<dbReference type="RefSeq" id="WP_195388928.1">
    <property type="nucleotide sequence ID" value="NZ_JADNGL010000017.1"/>
</dbReference>
<dbReference type="GO" id="GO:0043138">
    <property type="term" value="F:3'-5' DNA helicase activity"/>
    <property type="evidence" value="ECO:0007669"/>
    <property type="project" value="UniProtKB-EC"/>
</dbReference>
<dbReference type="PANTHER" id="PTHR13710">
    <property type="entry name" value="DNA HELICASE RECQ FAMILY MEMBER"/>
    <property type="match status" value="1"/>
</dbReference>
<protein>
    <recommendedName>
        <fullName evidence="8">DNA 3'-5' helicase</fullName>
        <ecNumber evidence="8">5.6.2.4</ecNumber>
    </recommendedName>
</protein>
<dbReference type="InterPro" id="IPR014001">
    <property type="entry name" value="Helicase_ATP-bd"/>
</dbReference>
<comment type="similarity">
    <text evidence="1">Belongs to the helicase family. RecQ subfamily.</text>
</comment>
<dbReference type="Pfam" id="PF00270">
    <property type="entry name" value="DEAD"/>
    <property type="match status" value="1"/>
</dbReference>
<dbReference type="InterPro" id="IPR027417">
    <property type="entry name" value="P-loop_NTPase"/>
</dbReference>
<feature type="domain" description="Helicase C-terminal" evidence="11">
    <location>
        <begin position="281"/>
        <end position="445"/>
    </location>
</feature>
<dbReference type="EMBL" id="JAQMLV010000018">
    <property type="protein sequence ID" value="MDB8745729.1"/>
    <property type="molecule type" value="Genomic_DNA"/>
</dbReference>
<accession>A0AAW6EFY8</accession>
<sequence>MRFKKAELDVRTRYIADLEKRLTTYFKDYRNEQKSIIESLLKGHDTVVRLRTGGGKSLCFQAPAIISQGVTIVISPLQALCNDQVDNFNKKYCTKAVTEFNKKYAEAHPECAGFLSDKMPKAEFDLSVSKLVKNNNDDNTECKLLYLSPEMLNKPVYRQELIEAAASGKLKISMIIFDEAHCLSEWGFNFRESYFQICSTIARLKKYQEIPMGIFSASLTPANAEQLKVLLDMKKTKEFGICTDRSADRGESSLSVKRDDLNVFILNCDKSNLDNDKDLPKLYYLLVLLNNISFKKCIVYCNTVKQVEYISKRISKNLAKKGGKLSKGSISYHGKMYHSERLGAEYKYANKELGYNIIVATMAFGMGIDNSDVDLVIHYAVPESIETYYQEIGRAGRSADDRNNNVIMLYKNEDNSKIEKGKKKEGTDNQEEKKENDTAQDQNEIKKRRLVRIETKRRYVYTVNNVFLESSVISRLDDRTKGAFKLSRKYSFDMMKRYVMENLEHQPVTKEQAVECLGNKMQKCYDKMALIPCDQTVIDEYFNGTELENIINEYIRNSIMRAEVPKKKLLLQQVKPKKQTSKITSADEVNKDLRRVIGQINELYINNTLLANEIRNFNWFYKPDENGTVCNKGNVIAERVFLEAEVGNIEGCRFYDRSMEWKKELEGDFMLARHVFNDSAFIYVRPATLSGKKEFEIRYHAQKILMDDLKSQREEYSLRYVYFYTDVNRGGASKGRQRFDLVITVAYKIDRDIFDGIISSNKDSTDKDFLQVLGYTQGDKYDIRLGFDKWETDRLIRKYKRENDDLSEIKEDERAVSYIDKKINRLLGEKEIQGLYDGLSGKRNDQEDYNYRVAFVKGQRRNDICCTLWYQDCTAYEKAPLTYFDMCVFDAVCTIWNNNRKEFYLNTIWELLSGNEDIRFSRNALKDKLRESVEKLQRLRIFIASTENAPQKVSDGIWERFINVQSGEDSSGREVYEIKSCPRLWTYAVEAQEGQIARVPLYKLDGRRYFKLDSGQDGFDCSNISALCDLLNDPDERIKIIRRMKKESILDPEYKCSIWKVVLHFYLAHRLSIIKRKNKMRFISYDTIVKLMEDYLPESLKNGKKKELLRQWSFCYMTWATLPRQEYHWWVCEEYFDEKTDSPVGIVIKRKKLEMW</sequence>
<dbReference type="GO" id="GO:0005694">
    <property type="term" value="C:chromosome"/>
    <property type="evidence" value="ECO:0007669"/>
    <property type="project" value="TreeGrafter"/>
</dbReference>
<feature type="region of interest" description="Disordered" evidence="9">
    <location>
        <begin position="418"/>
        <end position="442"/>
    </location>
</feature>
<name>A0AAW6EFY8_9FIRM</name>
<reference evidence="12" key="1">
    <citation type="submission" date="2023-01" db="EMBL/GenBank/DDBJ databases">
        <title>Human gut microbiome strain richness.</title>
        <authorList>
            <person name="Chen-Liaw A."/>
        </authorList>
    </citation>
    <scope>NUCLEOTIDE SEQUENCE</scope>
    <source>
        <strain evidence="12">1001275st1_F4_1001275B_160808</strain>
    </source>
</reference>
<keyword evidence="2" id="KW-0547">Nucleotide-binding</keyword>
<dbReference type="GO" id="GO:0003677">
    <property type="term" value="F:DNA binding"/>
    <property type="evidence" value="ECO:0007669"/>
    <property type="project" value="UniProtKB-KW"/>
</dbReference>
<comment type="catalytic activity">
    <reaction evidence="7">
        <text>Couples ATP hydrolysis with the unwinding of duplex DNA by translocating in the 3'-5' direction.</text>
        <dbReference type="EC" id="5.6.2.4"/>
    </reaction>
</comment>
<keyword evidence="5" id="KW-0238">DNA-binding</keyword>
<dbReference type="Gene3D" id="3.40.50.300">
    <property type="entry name" value="P-loop containing nucleotide triphosphate hydrolases"/>
    <property type="match status" value="2"/>
</dbReference>
<evidence type="ECO:0000256" key="2">
    <source>
        <dbReference type="ARBA" id="ARBA00022741"/>
    </source>
</evidence>
<keyword evidence="4" id="KW-0067">ATP-binding</keyword>
<dbReference type="SUPFAM" id="SSF52540">
    <property type="entry name" value="P-loop containing nucleoside triphosphate hydrolases"/>
    <property type="match status" value="1"/>
</dbReference>
<dbReference type="PROSITE" id="PS51192">
    <property type="entry name" value="HELICASE_ATP_BIND_1"/>
    <property type="match status" value="1"/>
</dbReference>
<dbReference type="InterPro" id="IPR001650">
    <property type="entry name" value="Helicase_C-like"/>
</dbReference>
<dbReference type="GO" id="GO:0009378">
    <property type="term" value="F:four-way junction helicase activity"/>
    <property type="evidence" value="ECO:0007669"/>
    <property type="project" value="TreeGrafter"/>
</dbReference>
<feature type="compositionally biased region" description="Basic and acidic residues" evidence="9">
    <location>
        <begin position="418"/>
        <end position="437"/>
    </location>
</feature>
<dbReference type="GO" id="GO:0006281">
    <property type="term" value="P:DNA repair"/>
    <property type="evidence" value="ECO:0007669"/>
    <property type="project" value="TreeGrafter"/>
</dbReference>
<proteinExistence type="inferred from homology"/>
<dbReference type="SMART" id="SM00487">
    <property type="entry name" value="DEXDc"/>
    <property type="match status" value="1"/>
</dbReference>
<evidence type="ECO:0000256" key="7">
    <source>
        <dbReference type="ARBA" id="ARBA00034617"/>
    </source>
</evidence>
<dbReference type="Proteomes" id="UP001211015">
    <property type="component" value="Unassembled WGS sequence"/>
</dbReference>
<dbReference type="AlphaFoldDB" id="A0AAW6EFY8"/>
<dbReference type="InterPro" id="IPR002464">
    <property type="entry name" value="DNA/RNA_helicase_DEAH_CS"/>
</dbReference>
<keyword evidence="12" id="KW-0347">Helicase</keyword>
<evidence type="ECO:0000256" key="3">
    <source>
        <dbReference type="ARBA" id="ARBA00022801"/>
    </source>
</evidence>
<dbReference type="GO" id="GO:0005737">
    <property type="term" value="C:cytoplasm"/>
    <property type="evidence" value="ECO:0007669"/>
    <property type="project" value="TreeGrafter"/>
</dbReference>
<dbReference type="GO" id="GO:0006310">
    <property type="term" value="P:DNA recombination"/>
    <property type="evidence" value="ECO:0007669"/>
    <property type="project" value="TreeGrafter"/>
</dbReference>